<evidence type="ECO:0000256" key="1">
    <source>
        <dbReference type="SAM" id="MobiDB-lite"/>
    </source>
</evidence>
<feature type="compositionally biased region" description="Basic and acidic residues" evidence="1">
    <location>
        <begin position="125"/>
        <end position="134"/>
    </location>
</feature>
<dbReference type="AlphaFoldDB" id="A0A0F9TKH6"/>
<feature type="transmembrane region" description="Helical" evidence="2">
    <location>
        <begin position="42"/>
        <end position="65"/>
    </location>
</feature>
<dbReference type="CDD" id="cd16431">
    <property type="entry name" value="IcmE"/>
    <property type="match status" value="1"/>
</dbReference>
<accession>A0A0F9TKH6</accession>
<organism evidence="3">
    <name type="scientific">marine sediment metagenome</name>
    <dbReference type="NCBI Taxonomy" id="412755"/>
    <lineage>
        <taxon>unclassified sequences</taxon>
        <taxon>metagenomes</taxon>
        <taxon>ecological metagenomes</taxon>
    </lineage>
</organism>
<dbReference type="InterPro" id="IPR042217">
    <property type="entry name" value="T4SS_VirB10/TrbI"/>
</dbReference>
<dbReference type="Gene3D" id="2.40.128.260">
    <property type="entry name" value="Type IV secretion system, VirB10/TraB/TrbI"/>
    <property type="match status" value="1"/>
</dbReference>
<dbReference type="EMBL" id="LAZR01000311">
    <property type="protein sequence ID" value="KKN75367.1"/>
    <property type="molecule type" value="Genomic_DNA"/>
</dbReference>
<keyword evidence="2" id="KW-0812">Transmembrane</keyword>
<evidence type="ECO:0008006" key="4">
    <source>
        <dbReference type="Google" id="ProtNLM"/>
    </source>
</evidence>
<proteinExistence type="predicted"/>
<evidence type="ECO:0000256" key="2">
    <source>
        <dbReference type="SAM" id="Phobius"/>
    </source>
</evidence>
<name>A0A0F9TKH6_9ZZZZ</name>
<protein>
    <recommendedName>
        <fullName evidence="4">Bacterial conjugation TrbI-like protein</fullName>
    </recommendedName>
</protein>
<gene>
    <name evidence="3" type="ORF">LCGC14_0381110</name>
</gene>
<feature type="compositionally biased region" description="Polar residues" evidence="1">
    <location>
        <begin position="100"/>
        <end position="120"/>
    </location>
</feature>
<keyword evidence="2" id="KW-0472">Membrane</keyword>
<reference evidence="3" key="1">
    <citation type="journal article" date="2015" name="Nature">
        <title>Complex archaea that bridge the gap between prokaryotes and eukaryotes.</title>
        <authorList>
            <person name="Spang A."/>
            <person name="Saw J.H."/>
            <person name="Jorgensen S.L."/>
            <person name="Zaremba-Niedzwiedzka K."/>
            <person name="Martijn J."/>
            <person name="Lind A.E."/>
            <person name="van Eijk R."/>
            <person name="Schleper C."/>
            <person name="Guy L."/>
            <person name="Ettema T.J."/>
        </authorList>
    </citation>
    <scope>NUCLEOTIDE SEQUENCE</scope>
</reference>
<feature type="region of interest" description="Disordered" evidence="1">
    <location>
        <begin position="1"/>
        <end position="32"/>
    </location>
</feature>
<feature type="region of interest" description="Disordered" evidence="1">
    <location>
        <begin position="69"/>
        <end position="155"/>
    </location>
</feature>
<comment type="caution">
    <text evidence="3">The sequence shown here is derived from an EMBL/GenBank/DDBJ whole genome shotgun (WGS) entry which is preliminary data.</text>
</comment>
<feature type="compositionally biased region" description="Basic and acidic residues" evidence="1">
    <location>
        <begin position="1"/>
        <end position="15"/>
    </location>
</feature>
<sequence>MNDSKKPNENKDKAVADATMNQAGTADRADARRVTRRRKSGLLSFRNIALLTVVVVGGAVGVEVWKNPDLIGPSRVAGTPNVDDTPAGDQLRTSERYQDNLRQQNEDGAQTAEATDTSFIATPDEPLRQIDEKPPAIAPNPNRPLPPANAPVETQQPRTVVIDRQQPVRQQAQPIPNQPQASDYARINQLAQLMATQQQGLLGAWTAQPSAVTVVVEEDLVPVEDVDVAGQTSEGTIRQSSTPALSEPLIRAGDVVLATTIITNDSDTPGPVVAQIRKGPLTGARLIGGFSPNQNNTHLMVQFDSAVLADGTEIPITAYAVDARQKSLAVRTDVDRRLFARYAPRVAAAFVSGVGDALSDPGTSLIDLGGVTGVTRPAASIEQGLYKGLAEVGNDLAGEFVQNAPNGPLITLRSRQIIGVLFTNNVVWPDR</sequence>
<dbReference type="InterPro" id="IPR049855">
    <property type="entry name" value="DotG/IcmE-like_C"/>
</dbReference>
<evidence type="ECO:0000313" key="3">
    <source>
        <dbReference type="EMBL" id="KKN75367.1"/>
    </source>
</evidence>
<keyword evidence="2" id="KW-1133">Transmembrane helix</keyword>
<feature type="compositionally biased region" description="Pro residues" evidence="1">
    <location>
        <begin position="136"/>
        <end position="149"/>
    </location>
</feature>